<feature type="transmembrane region" description="Helical" evidence="1">
    <location>
        <begin position="24"/>
        <end position="46"/>
    </location>
</feature>
<organism evidence="2 3">
    <name type="scientific">Candidatus Iainarchaeum sp</name>
    <dbReference type="NCBI Taxonomy" id="3101447"/>
    <lineage>
        <taxon>Archaea</taxon>
        <taxon>Candidatus Iainarchaeota</taxon>
        <taxon>Candidatus Iainarchaeia</taxon>
        <taxon>Candidatus Iainarchaeales</taxon>
        <taxon>Candidatus Iainarchaeaceae</taxon>
        <taxon>Candidatus Iainarchaeum</taxon>
    </lineage>
</organism>
<sequence>MDDEYFEDEPQPKKRQLPIQTNPLFYLAIGLALGFTLSVFVSPEFLESFSNPQKFDGQITDINKWVSDDLRVNLVILRINDSNVATCIDGDACLGYQPGDTVHVTCFGIECRATKR</sequence>
<keyword evidence="1" id="KW-1133">Transmembrane helix</keyword>
<evidence type="ECO:0000313" key="3">
    <source>
        <dbReference type="Proteomes" id="UP000675968"/>
    </source>
</evidence>
<gene>
    <name evidence="2" type="ORF">J4215_04340</name>
</gene>
<reference evidence="2" key="1">
    <citation type="submission" date="2021-03" db="EMBL/GenBank/DDBJ databases">
        <authorList>
            <person name="Jaffe A."/>
        </authorList>
    </citation>
    <scope>NUCLEOTIDE SEQUENCE</scope>
    <source>
        <strain evidence="2">RIFCSPLOWO2_01_FULL_AR10_48_17</strain>
    </source>
</reference>
<dbReference type="EMBL" id="JAGVWC010000010">
    <property type="protein sequence ID" value="MBS3061782.1"/>
    <property type="molecule type" value="Genomic_DNA"/>
</dbReference>
<evidence type="ECO:0000256" key="1">
    <source>
        <dbReference type="SAM" id="Phobius"/>
    </source>
</evidence>
<accession>A0A8T4L789</accession>
<comment type="caution">
    <text evidence="2">The sequence shown here is derived from an EMBL/GenBank/DDBJ whole genome shotgun (WGS) entry which is preliminary data.</text>
</comment>
<keyword evidence="1" id="KW-0472">Membrane</keyword>
<protein>
    <recommendedName>
        <fullName evidence="4">Transmembrane protein</fullName>
    </recommendedName>
</protein>
<dbReference type="AlphaFoldDB" id="A0A8T4L789"/>
<reference evidence="2" key="2">
    <citation type="submission" date="2021-05" db="EMBL/GenBank/DDBJ databases">
        <title>Protein family content uncovers lineage relationships and bacterial pathway maintenance mechanisms in DPANN archaea.</title>
        <authorList>
            <person name="Castelle C.J."/>
            <person name="Meheust R."/>
            <person name="Jaffe A.L."/>
            <person name="Seitz K."/>
            <person name="Gong X."/>
            <person name="Baker B.J."/>
            <person name="Banfield J.F."/>
        </authorList>
    </citation>
    <scope>NUCLEOTIDE SEQUENCE</scope>
    <source>
        <strain evidence="2">RIFCSPLOWO2_01_FULL_AR10_48_17</strain>
    </source>
</reference>
<dbReference type="Proteomes" id="UP000675968">
    <property type="component" value="Unassembled WGS sequence"/>
</dbReference>
<evidence type="ECO:0008006" key="4">
    <source>
        <dbReference type="Google" id="ProtNLM"/>
    </source>
</evidence>
<name>A0A8T4L789_9ARCH</name>
<evidence type="ECO:0000313" key="2">
    <source>
        <dbReference type="EMBL" id="MBS3061782.1"/>
    </source>
</evidence>
<keyword evidence="1" id="KW-0812">Transmembrane</keyword>
<proteinExistence type="predicted"/>